<dbReference type="InterPro" id="IPR013096">
    <property type="entry name" value="Cupin_2"/>
</dbReference>
<dbReference type="GO" id="GO:0005829">
    <property type="term" value="C:cytosol"/>
    <property type="evidence" value="ECO:0007669"/>
    <property type="project" value="TreeGrafter"/>
</dbReference>
<feature type="region of interest" description="Disordered" evidence="2">
    <location>
        <begin position="1"/>
        <end position="20"/>
    </location>
</feature>
<feature type="compositionally biased region" description="Low complexity" evidence="2">
    <location>
        <begin position="1"/>
        <end position="16"/>
    </location>
</feature>
<dbReference type="Gene3D" id="2.60.120.10">
    <property type="entry name" value="Jelly Rolls"/>
    <property type="match status" value="1"/>
</dbReference>
<evidence type="ECO:0000259" key="3">
    <source>
        <dbReference type="PROSITE" id="PS50943"/>
    </source>
</evidence>
<dbReference type="EMBL" id="SJJR01000014">
    <property type="protein sequence ID" value="TCB95458.1"/>
    <property type="molecule type" value="Genomic_DNA"/>
</dbReference>
<proteinExistence type="predicted"/>
<keyword evidence="1" id="KW-0238">DNA-binding</keyword>
<dbReference type="Gene3D" id="1.10.260.40">
    <property type="entry name" value="lambda repressor-like DNA-binding domains"/>
    <property type="match status" value="1"/>
</dbReference>
<dbReference type="PANTHER" id="PTHR46797:SF1">
    <property type="entry name" value="METHYLPHOSPHONATE SYNTHASE"/>
    <property type="match status" value="1"/>
</dbReference>
<dbReference type="InterPro" id="IPR050807">
    <property type="entry name" value="TransReg_Diox_bact_type"/>
</dbReference>
<evidence type="ECO:0000256" key="1">
    <source>
        <dbReference type="ARBA" id="ARBA00023125"/>
    </source>
</evidence>
<dbReference type="CDD" id="cd00093">
    <property type="entry name" value="HTH_XRE"/>
    <property type="match status" value="1"/>
</dbReference>
<sequence length="203" mass="21540">MNAVTTPSASVSTETESATRDLGREIRRIRSERGLTLLDVANLTGLSVSMLSMLERGRTGVSVGSLVAVSSALGVPVGELFHARPAPGATVIARADQTEITVGAGVNRRLVLADPERGIEIAELHLPPGAHTGDEPVRHEGHEYLTVLEGTLTVEIAGEIRWLANGDALHLDARQLHRFANTSDSSSRSMLVMHRPVGSGHGH</sequence>
<dbReference type="InterPro" id="IPR014710">
    <property type="entry name" value="RmlC-like_jellyroll"/>
</dbReference>
<dbReference type="Pfam" id="PF07883">
    <property type="entry name" value="Cupin_2"/>
    <property type="match status" value="1"/>
</dbReference>
<protein>
    <submittedName>
        <fullName evidence="4">Cupin domain-containing protein</fullName>
    </submittedName>
</protein>
<dbReference type="PANTHER" id="PTHR46797">
    <property type="entry name" value="HTH-TYPE TRANSCRIPTIONAL REGULATOR"/>
    <property type="match status" value="1"/>
</dbReference>
<accession>A0A4R0GJ91</accession>
<feature type="domain" description="HTH cro/C1-type" evidence="3">
    <location>
        <begin position="26"/>
        <end position="80"/>
    </location>
</feature>
<dbReference type="OrthoDB" id="5114244at2"/>
<organism evidence="4 5">
    <name type="scientific">Micromonospora zingiberis</name>
    <dbReference type="NCBI Taxonomy" id="2053011"/>
    <lineage>
        <taxon>Bacteria</taxon>
        <taxon>Bacillati</taxon>
        <taxon>Actinomycetota</taxon>
        <taxon>Actinomycetes</taxon>
        <taxon>Micromonosporales</taxon>
        <taxon>Micromonosporaceae</taxon>
        <taxon>Micromonospora</taxon>
    </lineage>
</organism>
<dbReference type="AlphaFoldDB" id="A0A4R0GJ91"/>
<dbReference type="GO" id="GO:0003677">
    <property type="term" value="F:DNA binding"/>
    <property type="evidence" value="ECO:0007669"/>
    <property type="project" value="UniProtKB-KW"/>
</dbReference>
<dbReference type="CDD" id="cd02209">
    <property type="entry name" value="cupin_XRE_C"/>
    <property type="match status" value="1"/>
</dbReference>
<keyword evidence="5" id="KW-1185">Reference proteome</keyword>
<name>A0A4R0GJ91_9ACTN</name>
<evidence type="ECO:0000256" key="2">
    <source>
        <dbReference type="SAM" id="MobiDB-lite"/>
    </source>
</evidence>
<dbReference type="Pfam" id="PF01381">
    <property type="entry name" value="HTH_3"/>
    <property type="match status" value="1"/>
</dbReference>
<evidence type="ECO:0000313" key="5">
    <source>
        <dbReference type="Proteomes" id="UP000292274"/>
    </source>
</evidence>
<gene>
    <name evidence="4" type="ORF">E0H26_19935</name>
</gene>
<comment type="caution">
    <text evidence="4">The sequence shown here is derived from an EMBL/GenBank/DDBJ whole genome shotgun (WGS) entry which is preliminary data.</text>
</comment>
<dbReference type="InterPro" id="IPR011051">
    <property type="entry name" value="RmlC_Cupin_sf"/>
</dbReference>
<dbReference type="PROSITE" id="PS50943">
    <property type="entry name" value="HTH_CROC1"/>
    <property type="match status" value="1"/>
</dbReference>
<feature type="region of interest" description="Disordered" evidence="2">
    <location>
        <begin position="184"/>
        <end position="203"/>
    </location>
</feature>
<dbReference type="SMART" id="SM00530">
    <property type="entry name" value="HTH_XRE"/>
    <property type="match status" value="1"/>
</dbReference>
<evidence type="ECO:0000313" key="4">
    <source>
        <dbReference type="EMBL" id="TCB95458.1"/>
    </source>
</evidence>
<dbReference type="SUPFAM" id="SSF47413">
    <property type="entry name" value="lambda repressor-like DNA-binding domains"/>
    <property type="match status" value="1"/>
</dbReference>
<dbReference type="InterPro" id="IPR001387">
    <property type="entry name" value="Cro/C1-type_HTH"/>
</dbReference>
<dbReference type="SUPFAM" id="SSF51182">
    <property type="entry name" value="RmlC-like cupins"/>
    <property type="match status" value="1"/>
</dbReference>
<dbReference type="Proteomes" id="UP000292274">
    <property type="component" value="Unassembled WGS sequence"/>
</dbReference>
<dbReference type="InterPro" id="IPR010982">
    <property type="entry name" value="Lambda_DNA-bd_dom_sf"/>
</dbReference>
<reference evidence="4 5" key="1">
    <citation type="submission" date="2019-02" db="EMBL/GenBank/DDBJ databases">
        <title>Jishengella sp. nov., isolated from a root of Zingiber montanum.</title>
        <authorList>
            <person name="Kuncharoen N."/>
            <person name="Kudo T."/>
            <person name="Masahiro Y."/>
            <person name="Ohkuma M."/>
            <person name="Tanasupawat S."/>
        </authorList>
    </citation>
    <scope>NUCLEOTIDE SEQUENCE [LARGE SCALE GENOMIC DNA]</scope>
    <source>
        <strain evidence="4 5">PLAI 1-1</strain>
    </source>
</reference>
<dbReference type="GO" id="GO:0003700">
    <property type="term" value="F:DNA-binding transcription factor activity"/>
    <property type="evidence" value="ECO:0007669"/>
    <property type="project" value="TreeGrafter"/>
</dbReference>